<evidence type="ECO:0000256" key="1">
    <source>
        <dbReference type="SAM" id="SignalP"/>
    </source>
</evidence>
<dbReference type="Proteomes" id="UP000002964">
    <property type="component" value="Unassembled WGS sequence"/>
</dbReference>
<protein>
    <submittedName>
        <fullName evidence="2">Uncharacterized protein</fullName>
    </submittedName>
</protein>
<sequence length="148" mass="16772">MPQTPRPLITEHASSPRKCAAALLLVLMQAAPAFAEPLDEHTEAMLVNAVEAAYELDFYNRRCRMDQSGRRSENLNKELVSRYRLTVIDVQDDYFPEGYYRDAQARMQADFLARLRDLGGCDGAKAAGLRDTLGERYDQAMTDLSRRP</sequence>
<dbReference type="RefSeq" id="WP_009149748.1">
    <property type="nucleotide sequence ID" value="NZ_CP121471.1"/>
</dbReference>
<keyword evidence="1" id="KW-0732">Signal</keyword>
<dbReference type="eggNOG" id="ENOG5032U1D">
    <property type="taxonomic scope" value="Bacteria"/>
</dbReference>
<dbReference type="HOGENOM" id="CLU_141452_0_0_6"/>
<evidence type="ECO:0000313" key="2">
    <source>
        <dbReference type="EMBL" id="EIC22741.1"/>
    </source>
</evidence>
<dbReference type="EMBL" id="JH603169">
    <property type="protein sequence ID" value="EIC22741.1"/>
    <property type="molecule type" value="Genomic_DNA"/>
</dbReference>
<feature type="signal peptide" evidence="1">
    <location>
        <begin position="1"/>
        <end position="35"/>
    </location>
</feature>
<reference evidence="3" key="1">
    <citation type="submission" date="2011-06" db="EMBL/GenBank/DDBJ databases">
        <authorList>
            <consortium name="US DOE Joint Genome Institute (JGI-PGF)"/>
            <person name="Lucas S."/>
            <person name="Han J."/>
            <person name="Lapidus A."/>
            <person name="Cheng J.-F."/>
            <person name="Goodwin L."/>
            <person name="Pitluck S."/>
            <person name="Peters L."/>
            <person name="Land M.L."/>
            <person name="Hauser L."/>
            <person name="Vogl K."/>
            <person name="Liu Z."/>
            <person name="Overmann J."/>
            <person name="Frigaard N.-U."/>
            <person name="Bryant D.A."/>
            <person name="Woyke T.J."/>
        </authorList>
    </citation>
    <scope>NUCLEOTIDE SEQUENCE [LARGE SCALE GENOMIC DNA]</scope>
    <source>
        <strain evidence="3">970</strain>
    </source>
</reference>
<gene>
    <name evidence="2" type="ORF">Thi970DRAFT_03023</name>
</gene>
<reference evidence="2 3" key="2">
    <citation type="submission" date="2011-11" db="EMBL/GenBank/DDBJ databases">
        <authorList>
            <consortium name="US DOE Joint Genome Institute"/>
            <person name="Lucas S."/>
            <person name="Han J."/>
            <person name="Lapidus A."/>
            <person name="Cheng J.-F."/>
            <person name="Goodwin L."/>
            <person name="Pitluck S."/>
            <person name="Peters L."/>
            <person name="Ovchinnikova G."/>
            <person name="Zhang X."/>
            <person name="Detter J.C."/>
            <person name="Han C."/>
            <person name="Tapia R."/>
            <person name="Land M."/>
            <person name="Hauser L."/>
            <person name="Kyrpides N."/>
            <person name="Ivanova N."/>
            <person name="Pagani I."/>
            <person name="Vogl K."/>
            <person name="Liu Z."/>
            <person name="Overmann J."/>
            <person name="Frigaard N.-U."/>
            <person name="Bryant D."/>
            <person name="Woyke T."/>
        </authorList>
    </citation>
    <scope>NUCLEOTIDE SEQUENCE [LARGE SCALE GENOMIC DNA]</scope>
    <source>
        <strain evidence="2 3">970</strain>
    </source>
</reference>
<keyword evidence="3" id="KW-1185">Reference proteome</keyword>
<organism evidence="2 3">
    <name type="scientific">Thiorhodovibrio frisius</name>
    <dbReference type="NCBI Taxonomy" id="631362"/>
    <lineage>
        <taxon>Bacteria</taxon>
        <taxon>Pseudomonadati</taxon>
        <taxon>Pseudomonadota</taxon>
        <taxon>Gammaproteobacteria</taxon>
        <taxon>Chromatiales</taxon>
        <taxon>Chromatiaceae</taxon>
        <taxon>Thiorhodovibrio</taxon>
    </lineage>
</organism>
<feature type="chain" id="PRO_5003617648" evidence="1">
    <location>
        <begin position="36"/>
        <end position="148"/>
    </location>
</feature>
<name>H8Z2P8_9GAMM</name>
<accession>H8Z2P8</accession>
<evidence type="ECO:0000313" key="3">
    <source>
        <dbReference type="Proteomes" id="UP000002964"/>
    </source>
</evidence>
<proteinExistence type="predicted"/>
<dbReference type="AlphaFoldDB" id="H8Z2P8"/>